<evidence type="ECO:0008006" key="3">
    <source>
        <dbReference type="Google" id="ProtNLM"/>
    </source>
</evidence>
<evidence type="ECO:0000313" key="1">
    <source>
        <dbReference type="EMBL" id="MBW0461001.1"/>
    </source>
</evidence>
<protein>
    <recommendedName>
        <fullName evidence="3">DUF4219 domain-containing protein</fullName>
    </recommendedName>
</protein>
<sequence length="98" mass="11150">MANNTDTKHKQPLPIIMENNFLEWRRQTIGLLWQKKLYVHCIKETIPSLSAETRPSAADNKIIDANIETCNIITNSLNSSTFSKIVAGDEEMENAYLL</sequence>
<keyword evidence="2" id="KW-1185">Reference proteome</keyword>
<organism evidence="1 2">
    <name type="scientific">Austropuccinia psidii MF-1</name>
    <dbReference type="NCBI Taxonomy" id="1389203"/>
    <lineage>
        <taxon>Eukaryota</taxon>
        <taxon>Fungi</taxon>
        <taxon>Dikarya</taxon>
        <taxon>Basidiomycota</taxon>
        <taxon>Pucciniomycotina</taxon>
        <taxon>Pucciniomycetes</taxon>
        <taxon>Pucciniales</taxon>
        <taxon>Sphaerophragmiaceae</taxon>
        <taxon>Austropuccinia</taxon>
    </lineage>
</organism>
<dbReference type="AlphaFoldDB" id="A0A9Q3B9L0"/>
<evidence type="ECO:0000313" key="2">
    <source>
        <dbReference type="Proteomes" id="UP000765509"/>
    </source>
</evidence>
<proteinExistence type="predicted"/>
<comment type="caution">
    <text evidence="1">The sequence shown here is derived from an EMBL/GenBank/DDBJ whole genome shotgun (WGS) entry which is preliminary data.</text>
</comment>
<accession>A0A9Q3B9L0</accession>
<dbReference type="EMBL" id="AVOT02000091">
    <property type="protein sequence ID" value="MBW0461001.1"/>
    <property type="molecule type" value="Genomic_DNA"/>
</dbReference>
<reference evidence="1" key="1">
    <citation type="submission" date="2021-03" db="EMBL/GenBank/DDBJ databases">
        <title>Draft genome sequence of rust myrtle Austropuccinia psidii MF-1, a brazilian biotype.</title>
        <authorList>
            <person name="Quecine M.C."/>
            <person name="Pachon D.M.R."/>
            <person name="Bonatelli M.L."/>
            <person name="Correr F.H."/>
            <person name="Franceschini L.M."/>
            <person name="Leite T.F."/>
            <person name="Margarido G.R.A."/>
            <person name="Almeida C.A."/>
            <person name="Ferrarezi J.A."/>
            <person name="Labate C.A."/>
        </authorList>
    </citation>
    <scope>NUCLEOTIDE SEQUENCE</scope>
    <source>
        <strain evidence="1">MF-1</strain>
    </source>
</reference>
<dbReference type="Proteomes" id="UP000765509">
    <property type="component" value="Unassembled WGS sequence"/>
</dbReference>
<name>A0A9Q3B9L0_9BASI</name>
<dbReference type="OrthoDB" id="2506005at2759"/>
<gene>
    <name evidence="1" type="ORF">O181_000716</name>
</gene>